<keyword evidence="3" id="KW-0812">Transmembrane</keyword>
<dbReference type="EMBL" id="CP041722">
    <property type="protein sequence ID" value="QEX39255.1"/>
    <property type="molecule type" value="Genomic_DNA"/>
</dbReference>
<name>A0A292DGA2_STALU</name>
<proteinExistence type="predicted"/>
<dbReference type="Pfam" id="PF00144">
    <property type="entry name" value="Beta-lactamase"/>
    <property type="match status" value="1"/>
</dbReference>
<dbReference type="Proteomes" id="UP000293637">
    <property type="component" value="Unassembled WGS sequence"/>
</dbReference>
<evidence type="ECO:0000256" key="1">
    <source>
        <dbReference type="ARBA" id="ARBA00004370"/>
    </source>
</evidence>
<evidence type="ECO:0000256" key="3">
    <source>
        <dbReference type="SAM" id="Phobius"/>
    </source>
</evidence>
<dbReference type="RefSeq" id="WP_002459463.1">
    <property type="nucleotide sequence ID" value="NZ_AP021848.1"/>
</dbReference>
<feature type="domain" description="Beta-lactamase-related" evidence="4">
    <location>
        <begin position="84"/>
        <end position="356"/>
    </location>
</feature>
<dbReference type="InterPro" id="IPR050491">
    <property type="entry name" value="AmpC-like"/>
</dbReference>
<dbReference type="EMBL" id="SCHB01000002">
    <property type="protein sequence ID" value="TBW72890.1"/>
    <property type="molecule type" value="Genomic_DNA"/>
</dbReference>
<gene>
    <name evidence="6" type="ORF">EQ812_03345</name>
    <name evidence="5" type="ORF">FO454_10260</name>
</gene>
<organism evidence="6 7">
    <name type="scientific">Staphylococcus lugdunensis</name>
    <dbReference type="NCBI Taxonomy" id="28035"/>
    <lineage>
        <taxon>Bacteria</taxon>
        <taxon>Bacillati</taxon>
        <taxon>Bacillota</taxon>
        <taxon>Bacilli</taxon>
        <taxon>Bacillales</taxon>
        <taxon>Staphylococcaceae</taxon>
        <taxon>Staphylococcus</taxon>
    </lineage>
</organism>
<evidence type="ECO:0000313" key="5">
    <source>
        <dbReference type="EMBL" id="QEX39255.1"/>
    </source>
</evidence>
<evidence type="ECO:0000259" key="4">
    <source>
        <dbReference type="Pfam" id="PF00144"/>
    </source>
</evidence>
<evidence type="ECO:0000313" key="6">
    <source>
        <dbReference type="EMBL" id="TBW72890.1"/>
    </source>
</evidence>
<dbReference type="InterPro" id="IPR001466">
    <property type="entry name" value="Beta-lactam-related"/>
</dbReference>
<protein>
    <submittedName>
        <fullName evidence="5">Beta-lactamase family protein</fullName>
    </submittedName>
    <submittedName>
        <fullName evidence="6">Class A beta-lactamase-related serine hydrolase</fullName>
    </submittedName>
</protein>
<keyword evidence="3" id="KW-1133">Transmembrane helix</keyword>
<dbReference type="Gene3D" id="3.40.710.10">
    <property type="entry name" value="DD-peptidase/beta-lactamase superfamily"/>
    <property type="match status" value="1"/>
</dbReference>
<reference evidence="5 8" key="2">
    <citation type="submission" date="2019-07" db="EMBL/GenBank/DDBJ databases">
        <title>Comparative genome analysis of staphylococcus lugdunensis shows clonal complex-dependent diversity of the putative virulence factor, ess/type vii locus.</title>
        <authorList>
            <person name="Lebeurre J."/>
            <person name="Dahyot S."/>
            <person name="Diene S."/>
            <person name="Paulay A."/>
            <person name="Aubourg M."/>
            <person name="Argemi X."/>
            <person name="Giard J.-C."/>
            <person name="Tournier I."/>
            <person name="Francois P."/>
            <person name="Pestel-Caron M."/>
        </authorList>
    </citation>
    <scope>NUCLEOTIDE SEQUENCE [LARGE SCALE GENOMIC DNA]</scope>
    <source>
        <strain evidence="5 8">SL13</strain>
    </source>
</reference>
<dbReference type="InterPro" id="IPR012338">
    <property type="entry name" value="Beta-lactam/transpept-like"/>
</dbReference>
<dbReference type="AlphaFoldDB" id="A0A292DGA2"/>
<keyword evidence="8" id="KW-1185">Reference proteome</keyword>
<dbReference type="PANTHER" id="PTHR46825">
    <property type="entry name" value="D-ALANYL-D-ALANINE-CARBOXYPEPTIDASE/ENDOPEPTIDASE AMPH"/>
    <property type="match status" value="1"/>
</dbReference>
<dbReference type="SUPFAM" id="SSF56601">
    <property type="entry name" value="beta-lactamase/transpeptidase-like"/>
    <property type="match status" value="1"/>
</dbReference>
<dbReference type="GeneID" id="58090097"/>
<evidence type="ECO:0000256" key="2">
    <source>
        <dbReference type="ARBA" id="ARBA00023136"/>
    </source>
</evidence>
<evidence type="ECO:0000313" key="7">
    <source>
        <dbReference type="Proteomes" id="UP000293637"/>
    </source>
</evidence>
<keyword evidence="6" id="KW-0378">Hydrolase</keyword>
<evidence type="ECO:0000313" key="8">
    <source>
        <dbReference type="Proteomes" id="UP000325462"/>
    </source>
</evidence>
<dbReference type="OMA" id="HAGFYKT"/>
<accession>A0A292DGA2</accession>
<comment type="subcellular location">
    <subcellularLocation>
        <location evidence="1">Membrane</location>
    </subcellularLocation>
</comment>
<dbReference type="PANTHER" id="PTHR46825:SF11">
    <property type="entry name" value="PENICILLIN-BINDING PROTEIN 4"/>
    <property type="match status" value="1"/>
</dbReference>
<dbReference type="Proteomes" id="UP000325462">
    <property type="component" value="Chromosome"/>
</dbReference>
<sequence>MNINKKLIGIIVIPFVLLGILVFSFHQMWNDDTGNKSQIKISTNKEDSADSNEDYIAKRNKSVKDVANLKTIEAKGKQYQEINKYLKKQKFNGTIAVFKDGKLVMNKGYGYQDFEHKIKSSPNTMYLIGSAQKFTTGLMLKQLELEHKININAPVSKYLPWFKTSKKITLKDLELHKSGLYKFQASPSYETLDDAVHAIQEKGMDPNGYHKHLYNDGNYLVLAKVIEEVTHKPYAQNYYERLGKPLKLNNSAFFNEKPFQQHMAIGYYYKNNNLISAKPNTLQEYYGAGNLFMTTKDMGVLLEKLINNKIFDQSVTNPFIHEFGTKRYPTNYRYGFYTFPKYNRVSGMFNGQNFTGFSNGKYTVVLGTNKILSNTTNNEYKITHIFQNILKQNYDINVYGKKFY</sequence>
<keyword evidence="2 3" id="KW-0472">Membrane</keyword>
<dbReference type="GO" id="GO:0016020">
    <property type="term" value="C:membrane"/>
    <property type="evidence" value="ECO:0007669"/>
    <property type="project" value="UniProtKB-SubCell"/>
</dbReference>
<dbReference type="GO" id="GO:0016787">
    <property type="term" value="F:hydrolase activity"/>
    <property type="evidence" value="ECO:0007669"/>
    <property type="project" value="UniProtKB-KW"/>
</dbReference>
<feature type="transmembrane region" description="Helical" evidence="3">
    <location>
        <begin position="7"/>
        <end position="29"/>
    </location>
</feature>
<reference evidence="6 7" key="1">
    <citation type="journal article" date="2019" name="Sci. Transl. Med.">
        <title>Quorum sensing between bacterial species on the skin protects against epidermal injury in atopic dermatitis.</title>
        <authorList>
            <person name="Williams M.R."/>
        </authorList>
    </citation>
    <scope>NUCLEOTIDE SEQUENCE [LARGE SCALE GENOMIC DNA]</scope>
    <source>
        <strain evidence="6 7">E7</strain>
    </source>
</reference>